<feature type="compositionally biased region" description="Low complexity" evidence="1">
    <location>
        <begin position="374"/>
        <end position="391"/>
    </location>
</feature>
<gene>
    <name evidence="2" type="ORF">PSON_ATCC_30995.1.T0860140</name>
</gene>
<feature type="region of interest" description="Disordered" evidence="1">
    <location>
        <begin position="367"/>
        <end position="391"/>
    </location>
</feature>
<sequence>MQQHSLDDDILYQLRRILSFQFLSRNYFLLRKFDPNTGCINLQCLAKEKSFRQLVDYPYGIETIANILIQYNYTNWIFDQTFHVIRPIFEKERKQVQILIKKNNVDEFKIFLEEFDIVKEYEVQEAEYIANKDMIKIFIIFENEDDAQISFSKIQQCKALFAIQNAKMEEVDYFQKFLNIVQSKQQQFQDYRMNNHKNYQNNQIDDQQFQQYSQAQQQNQQFQNQKLYENDKQFKQDYSSSDIVNQRLNQIRSNEKIELNYAPVQEQQSMFSFVPFLNSTQSITNQITQDIPKFIEKNNSIDKIQDERNTENMKQSEYIEYQTNQIQILSETESNKENSLERNNKQTHQKELYQQKQYMDQGYQKNGYQKRRNNYGNNQNRQNNNKNNRKQQYYSNYNRLEDDLREFTGFKKYQQRQQKEYFELKKEY</sequence>
<name>A0A8S1PT06_9CILI</name>
<keyword evidence="3" id="KW-1185">Reference proteome</keyword>
<proteinExistence type="predicted"/>
<evidence type="ECO:0000313" key="3">
    <source>
        <dbReference type="Proteomes" id="UP000692954"/>
    </source>
</evidence>
<reference evidence="2" key="1">
    <citation type="submission" date="2021-01" db="EMBL/GenBank/DDBJ databases">
        <authorList>
            <consortium name="Genoscope - CEA"/>
            <person name="William W."/>
        </authorList>
    </citation>
    <scope>NUCLEOTIDE SEQUENCE</scope>
</reference>
<organism evidence="2 3">
    <name type="scientific">Paramecium sonneborni</name>
    <dbReference type="NCBI Taxonomy" id="65129"/>
    <lineage>
        <taxon>Eukaryota</taxon>
        <taxon>Sar</taxon>
        <taxon>Alveolata</taxon>
        <taxon>Ciliophora</taxon>
        <taxon>Intramacronucleata</taxon>
        <taxon>Oligohymenophorea</taxon>
        <taxon>Peniculida</taxon>
        <taxon>Parameciidae</taxon>
        <taxon>Paramecium</taxon>
    </lineage>
</organism>
<dbReference type="Proteomes" id="UP000692954">
    <property type="component" value="Unassembled WGS sequence"/>
</dbReference>
<dbReference type="OrthoDB" id="305546at2759"/>
<accession>A0A8S1PT06</accession>
<dbReference type="EMBL" id="CAJJDN010000086">
    <property type="protein sequence ID" value="CAD8106305.1"/>
    <property type="molecule type" value="Genomic_DNA"/>
</dbReference>
<comment type="caution">
    <text evidence="2">The sequence shown here is derived from an EMBL/GenBank/DDBJ whole genome shotgun (WGS) entry which is preliminary data.</text>
</comment>
<dbReference type="AlphaFoldDB" id="A0A8S1PT06"/>
<protein>
    <submittedName>
        <fullName evidence="2">Uncharacterized protein</fullName>
    </submittedName>
</protein>
<evidence type="ECO:0000313" key="2">
    <source>
        <dbReference type="EMBL" id="CAD8106305.1"/>
    </source>
</evidence>
<evidence type="ECO:0000256" key="1">
    <source>
        <dbReference type="SAM" id="MobiDB-lite"/>
    </source>
</evidence>